<dbReference type="GO" id="GO:0006351">
    <property type="term" value="P:DNA-templated transcription"/>
    <property type="evidence" value="ECO:0007669"/>
    <property type="project" value="TreeGrafter"/>
</dbReference>
<evidence type="ECO:0000256" key="3">
    <source>
        <dbReference type="ARBA" id="ARBA00023125"/>
    </source>
</evidence>
<dbReference type="InterPro" id="IPR036390">
    <property type="entry name" value="WH_DNA-bd_sf"/>
</dbReference>
<dbReference type="Pfam" id="PF03466">
    <property type="entry name" value="LysR_substrate"/>
    <property type="match status" value="1"/>
</dbReference>
<dbReference type="InterPro" id="IPR000847">
    <property type="entry name" value="LysR_HTH_N"/>
</dbReference>
<dbReference type="SUPFAM" id="SSF46785">
    <property type="entry name" value="Winged helix' DNA-binding domain"/>
    <property type="match status" value="1"/>
</dbReference>
<dbReference type="Gene3D" id="3.40.190.290">
    <property type="match status" value="1"/>
</dbReference>
<keyword evidence="2" id="KW-0805">Transcription regulation</keyword>
<dbReference type="AlphaFoldDB" id="A0A2A9FGU0"/>
<dbReference type="GO" id="GO:0043565">
    <property type="term" value="F:sequence-specific DNA binding"/>
    <property type="evidence" value="ECO:0007669"/>
    <property type="project" value="TreeGrafter"/>
</dbReference>
<dbReference type="SUPFAM" id="SSF53850">
    <property type="entry name" value="Periplasmic binding protein-like II"/>
    <property type="match status" value="1"/>
</dbReference>
<proteinExistence type="inferred from homology"/>
<dbReference type="InterPro" id="IPR058163">
    <property type="entry name" value="LysR-type_TF_proteobact-type"/>
</dbReference>
<dbReference type="Proteomes" id="UP000243542">
    <property type="component" value="Unassembled WGS sequence"/>
</dbReference>
<sequence>MTSADGLRYFLQVAKRGRLTVAADALGVDHTTVGRQVGRLERALGHRLFDRNPSGWTLTEAGHRLLPHAEAVEAAVTAASGLGAAGAGQLDGTIRIATPDAFGAFLLAPGLGPLRARHPHLDVQIVTSTRTVPLGMREFDVAVTLEEPRRRHALYCKLTDYILGFYASRSYLAENGPVERRRDLRDQTLIWYVDDLLDIAPLRLLNELLPDQRVSIQANSVTGHWQAAVAGLGIALLPRYLGSQDRRLVPVLSHDLTFSRSYWLAVPRELARLDRVRAVIDVLEEIVAARHHDLLGARGTPPAPGTLRRILGLGSLPHTARGPAKSVEDP</sequence>
<evidence type="ECO:0000313" key="7">
    <source>
        <dbReference type="Proteomes" id="UP000243542"/>
    </source>
</evidence>
<evidence type="ECO:0000256" key="2">
    <source>
        <dbReference type="ARBA" id="ARBA00023015"/>
    </source>
</evidence>
<dbReference type="PANTHER" id="PTHR30537:SF3">
    <property type="entry name" value="TRANSCRIPTIONAL REGULATORY PROTEIN"/>
    <property type="match status" value="1"/>
</dbReference>
<keyword evidence="3" id="KW-0238">DNA-binding</keyword>
<dbReference type="InterPro" id="IPR036388">
    <property type="entry name" value="WH-like_DNA-bd_sf"/>
</dbReference>
<evidence type="ECO:0000259" key="5">
    <source>
        <dbReference type="PROSITE" id="PS50931"/>
    </source>
</evidence>
<accession>A0A2A9FGU0</accession>
<dbReference type="Pfam" id="PF00126">
    <property type="entry name" value="HTH_1"/>
    <property type="match status" value="1"/>
</dbReference>
<dbReference type="EMBL" id="PDJK01000002">
    <property type="protein sequence ID" value="PFG49986.1"/>
    <property type="molecule type" value="Genomic_DNA"/>
</dbReference>
<dbReference type="Gene3D" id="1.10.10.10">
    <property type="entry name" value="Winged helix-like DNA-binding domain superfamily/Winged helix DNA-binding domain"/>
    <property type="match status" value="1"/>
</dbReference>
<organism evidence="6 7">
    <name type="scientific">Amycolatopsis sulphurea</name>
    <dbReference type="NCBI Taxonomy" id="76022"/>
    <lineage>
        <taxon>Bacteria</taxon>
        <taxon>Bacillati</taxon>
        <taxon>Actinomycetota</taxon>
        <taxon>Actinomycetes</taxon>
        <taxon>Pseudonocardiales</taxon>
        <taxon>Pseudonocardiaceae</taxon>
        <taxon>Amycolatopsis</taxon>
    </lineage>
</organism>
<comment type="caution">
    <text evidence="6">The sequence shown here is derived from an EMBL/GenBank/DDBJ whole genome shotgun (WGS) entry which is preliminary data.</text>
</comment>
<comment type="similarity">
    <text evidence="1">Belongs to the LysR transcriptional regulatory family.</text>
</comment>
<keyword evidence="4" id="KW-0804">Transcription</keyword>
<keyword evidence="7" id="KW-1185">Reference proteome</keyword>
<dbReference type="GO" id="GO:0003700">
    <property type="term" value="F:DNA-binding transcription factor activity"/>
    <property type="evidence" value="ECO:0007669"/>
    <property type="project" value="InterPro"/>
</dbReference>
<dbReference type="PANTHER" id="PTHR30537">
    <property type="entry name" value="HTH-TYPE TRANSCRIPTIONAL REGULATOR"/>
    <property type="match status" value="1"/>
</dbReference>
<gene>
    <name evidence="6" type="ORF">ATK36_5180</name>
</gene>
<dbReference type="PROSITE" id="PS50931">
    <property type="entry name" value="HTH_LYSR"/>
    <property type="match status" value="1"/>
</dbReference>
<evidence type="ECO:0000256" key="4">
    <source>
        <dbReference type="ARBA" id="ARBA00023163"/>
    </source>
</evidence>
<reference evidence="6 7" key="1">
    <citation type="submission" date="2017-10" db="EMBL/GenBank/DDBJ databases">
        <title>Sequencing the genomes of 1000 actinobacteria strains.</title>
        <authorList>
            <person name="Klenk H.-P."/>
        </authorList>
    </citation>
    <scope>NUCLEOTIDE SEQUENCE [LARGE SCALE GENOMIC DNA]</scope>
    <source>
        <strain evidence="6 7">DSM 46092</strain>
    </source>
</reference>
<protein>
    <submittedName>
        <fullName evidence="6">LysR family transcriptional regulator</fullName>
    </submittedName>
</protein>
<feature type="domain" description="HTH lysR-type" evidence="5">
    <location>
        <begin position="1"/>
        <end position="59"/>
    </location>
</feature>
<evidence type="ECO:0000256" key="1">
    <source>
        <dbReference type="ARBA" id="ARBA00009437"/>
    </source>
</evidence>
<name>A0A2A9FGU0_9PSEU</name>
<evidence type="ECO:0000313" key="6">
    <source>
        <dbReference type="EMBL" id="PFG49986.1"/>
    </source>
</evidence>
<dbReference type="RefSeq" id="WP_098513809.1">
    <property type="nucleotide sequence ID" value="NZ_JBIAKZ010000028.1"/>
</dbReference>
<dbReference type="InterPro" id="IPR005119">
    <property type="entry name" value="LysR_subst-bd"/>
</dbReference>